<dbReference type="PANTHER" id="PTHR30576">
    <property type="entry name" value="COLANIC BIOSYNTHESIS UDP-GLUCOSE LIPID CARRIER TRANSFERASE"/>
    <property type="match status" value="1"/>
</dbReference>
<dbReference type="InterPro" id="IPR003362">
    <property type="entry name" value="Bact_transf"/>
</dbReference>
<evidence type="ECO:0000256" key="2">
    <source>
        <dbReference type="SAM" id="Phobius"/>
    </source>
</evidence>
<keyword evidence="2" id="KW-1133">Transmembrane helix</keyword>
<gene>
    <name evidence="4" type="ORF">E4M00_12905</name>
</gene>
<protein>
    <submittedName>
        <fullName evidence="4">Sugar transferase</fullName>
    </submittedName>
</protein>
<reference evidence="4 5" key="1">
    <citation type="journal article" date="2018" name="J. Microbiol.">
        <title>Leifsonia flava sp. nov., a novel actinobacterium isolated from the rhizosphere of Aquilegia viridiflora.</title>
        <authorList>
            <person name="Cai Y."/>
            <person name="Tao W.Z."/>
            <person name="Ma Y.J."/>
            <person name="Cheng J."/>
            <person name="Zhang M.Y."/>
            <person name="Zhang Y.X."/>
        </authorList>
    </citation>
    <scope>NUCLEOTIDE SEQUENCE [LARGE SCALE GENOMIC DNA]</scope>
    <source>
        <strain evidence="4 5">SYP-B2174</strain>
    </source>
</reference>
<name>A0A4Y9QXZ6_9MICO</name>
<organism evidence="4 5">
    <name type="scientific">Orlajensenia leifsoniae</name>
    <dbReference type="NCBI Taxonomy" id="2561933"/>
    <lineage>
        <taxon>Bacteria</taxon>
        <taxon>Bacillati</taxon>
        <taxon>Actinomycetota</taxon>
        <taxon>Actinomycetes</taxon>
        <taxon>Micrococcales</taxon>
        <taxon>Microbacteriaceae</taxon>
        <taxon>Orlajensenia</taxon>
    </lineage>
</organism>
<comment type="caution">
    <text evidence="4">The sequence shown here is derived from an EMBL/GenBank/DDBJ whole genome shotgun (WGS) entry which is preliminary data.</text>
</comment>
<dbReference type="AlphaFoldDB" id="A0A4Y9QXZ6"/>
<feature type="domain" description="Bacterial sugar transferase" evidence="3">
    <location>
        <begin position="48"/>
        <end position="219"/>
    </location>
</feature>
<evidence type="ECO:0000259" key="3">
    <source>
        <dbReference type="Pfam" id="PF02397"/>
    </source>
</evidence>
<keyword evidence="2" id="KW-0472">Membrane</keyword>
<comment type="similarity">
    <text evidence="1">Belongs to the bacterial sugar transferase family.</text>
</comment>
<evidence type="ECO:0000256" key="1">
    <source>
        <dbReference type="ARBA" id="ARBA00006464"/>
    </source>
</evidence>
<dbReference type="Pfam" id="PF02397">
    <property type="entry name" value="Bac_transf"/>
    <property type="match status" value="1"/>
</dbReference>
<sequence>MPESHRQTGEGTEYVSIRAPGPGLFPSVCDSTIVRGDRYVAVRVPIERLSAVILLILALPLLAATSIIVKSSMGSPVLFTQARVGRNGRHFRLFKFRTMVHGAEQAGGGYMPPELDLIPPLGKFLRRTSIDEIPQLLNIIRGEMSFVGPRPALPSQYARYTEFQKHRVDVPPGVTGLAQVRYRNDAPWSARIVADVEYVENISPILDLKILFATIATVFGGRGIRHDQTVADVDDLGHAQPEERNDEQ</sequence>
<proteinExistence type="inferred from homology"/>
<accession>A0A4Y9QXZ6</accession>
<dbReference type="EMBL" id="SPQZ01000004">
    <property type="protein sequence ID" value="TFV96950.1"/>
    <property type="molecule type" value="Genomic_DNA"/>
</dbReference>
<keyword evidence="5" id="KW-1185">Reference proteome</keyword>
<keyword evidence="2" id="KW-0812">Transmembrane</keyword>
<dbReference type="PANTHER" id="PTHR30576:SF0">
    <property type="entry name" value="UNDECAPRENYL-PHOSPHATE N-ACETYLGALACTOSAMINYL 1-PHOSPHATE TRANSFERASE-RELATED"/>
    <property type="match status" value="1"/>
</dbReference>
<keyword evidence="4" id="KW-0808">Transferase</keyword>
<evidence type="ECO:0000313" key="4">
    <source>
        <dbReference type="EMBL" id="TFV96950.1"/>
    </source>
</evidence>
<dbReference type="GO" id="GO:0016780">
    <property type="term" value="F:phosphotransferase activity, for other substituted phosphate groups"/>
    <property type="evidence" value="ECO:0007669"/>
    <property type="project" value="TreeGrafter"/>
</dbReference>
<dbReference type="Proteomes" id="UP000298127">
    <property type="component" value="Unassembled WGS sequence"/>
</dbReference>
<feature type="transmembrane region" description="Helical" evidence="2">
    <location>
        <begin position="49"/>
        <end position="69"/>
    </location>
</feature>
<evidence type="ECO:0000313" key="5">
    <source>
        <dbReference type="Proteomes" id="UP000298127"/>
    </source>
</evidence>